<accession>A0A7D9LSD2</accession>
<feature type="non-terminal residue" evidence="5">
    <location>
        <position position="1"/>
    </location>
</feature>
<keyword evidence="6" id="KW-1185">Reference proteome</keyword>
<organism evidence="5 6">
    <name type="scientific">Paramuricea clavata</name>
    <name type="common">Red gorgonian</name>
    <name type="synonym">Violescent sea-whip</name>
    <dbReference type="NCBI Taxonomy" id="317549"/>
    <lineage>
        <taxon>Eukaryota</taxon>
        <taxon>Metazoa</taxon>
        <taxon>Cnidaria</taxon>
        <taxon>Anthozoa</taxon>
        <taxon>Octocorallia</taxon>
        <taxon>Malacalcyonacea</taxon>
        <taxon>Plexauridae</taxon>
        <taxon>Paramuricea</taxon>
    </lineage>
</organism>
<evidence type="ECO:0000313" key="6">
    <source>
        <dbReference type="Proteomes" id="UP001152795"/>
    </source>
</evidence>
<dbReference type="OrthoDB" id="9990384at2759"/>
<feature type="non-terminal residue" evidence="5">
    <location>
        <position position="125"/>
    </location>
</feature>
<keyword evidence="3" id="KW-0472">Membrane</keyword>
<dbReference type="Proteomes" id="UP001152795">
    <property type="component" value="Unassembled WGS sequence"/>
</dbReference>
<keyword evidence="4" id="KW-0325">Glycoprotein</keyword>
<comment type="subcellular location">
    <subcellularLocation>
        <location evidence="1">Membrane</location>
        <topology evidence="1">Single-pass membrane protein</topology>
    </subcellularLocation>
</comment>
<sequence>IAENSPEGYVVGNLSVIDPDNINGDKQFYSCEVVNSVPFKVSQMQLLVAEAILNFEKQSSYSVKINCSQTDNSTFYIYKSFPVDVTDVNEAPYNLIIINGTSVKENQPEQTLVGTLFALDQDHKD</sequence>
<evidence type="ECO:0000256" key="2">
    <source>
        <dbReference type="ARBA" id="ARBA00022692"/>
    </source>
</evidence>
<dbReference type="PROSITE" id="PS50268">
    <property type="entry name" value="CADHERIN_2"/>
    <property type="match status" value="1"/>
</dbReference>
<dbReference type="GO" id="GO:0007156">
    <property type="term" value="P:homophilic cell adhesion via plasma membrane adhesion molecules"/>
    <property type="evidence" value="ECO:0007669"/>
    <property type="project" value="InterPro"/>
</dbReference>
<dbReference type="Gene3D" id="2.60.40.60">
    <property type="entry name" value="Cadherins"/>
    <property type="match status" value="1"/>
</dbReference>
<evidence type="ECO:0000256" key="3">
    <source>
        <dbReference type="ARBA" id="ARBA00022989"/>
    </source>
</evidence>
<gene>
    <name evidence="5" type="ORF">PACLA_8A088236</name>
</gene>
<evidence type="ECO:0000313" key="5">
    <source>
        <dbReference type="EMBL" id="CAB4038273.1"/>
    </source>
</evidence>
<dbReference type="InterPro" id="IPR002126">
    <property type="entry name" value="Cadherin-like_dom"/>
</dbReference>
<evidence type="ECO:0000256" key="1">
    <source>
        <dbReference type="ARBA" id="ARBA00004167"/>
    </source>
</evidence>
<dbReference type="PANTHER" id="PTHR24028">
    <property type="entry name" value="CADHERIN-87A"/>
    <property type="match status" value="1"/>
</dbReference>
<proteinExistence type="predicted"/>
<dbReference type="GO" id="GO:0005886">
    <property type="term" value="C:plasma membrane"/>
    <property type="evidence" value="ECO:0007669"/>
    <property type="project" value="TreeGrafter"/>
</dbReference>
<dbReference type="InterPro" id="IPR050174">
    <property type="entry name" value="Protocadherin/Cadherin-CA"/>
</dbReference>
<keyword evidence="2" id="KW-0812">Transmembrane</keyword>
<dbReference type="GO" id="GO:0005509">
    <property type="term" value="F:calcium ion binding"/>
    <property type="evidence" value="ECO:0007669"/>
    <property type="project" value="UniProtKB-UniRule"/>
</dbReference>
<dbReference type="InterPro" id="IPR015919">
    <property type="entry name" value="Cadherin-like_sf"/>
</dbReference>
<dbReference type="PANTHER" id="PTHR24028:SF328">
    <property type="entry name" value="CADHERIN-3"/>
    <property type="match status" value="1"/>
</dbReference>
<name>A0A7D9LSD2_PARCT</name>
<dbReference type="SUPFAM" id="SSF49313">
    <property type="entry name" value="Cadherin-like"/>
    <property type="match status" value="1"/>
</dbReference>
<dbReference type="CDD" id="cd11304">
    <property type="entry name" value="Cadherin_repeat"/>
    <property type="match status" value="1"/>
</dbReference>
<evidence type="ECO:0000256" key="4">
    <source>
        <dbReference type="ARBA" id="ARBA00023180"/>
    </source>
</evidence>
<protein>
    <submittedName>
        <fullName evidence="5">Protocadherin Fat 4-like</fullName>
    </submittedName>
</protein>
<keyword evidence="3" id="KW-1133">Transmembrane helix</keyword>
<reference evidence="5" key="1">
    <citation type="submission" date="2020-04" db="EMBL/GenBank/DDBJ databases">
        <authorList>
            <person name="Alioto T."/>
            <person name="Alioto T."/>
            <person name="Gomez Garrido J."/>
        </authorList>
    </citation>
    <scope>NUCLEOTIDE SEQUENCE</scope>
    <source>
        <strain evidence="5">A484AB</strain>
    </source>
</reference>
<dbReference type="EMBL" id="CACRXK020024009">
    <property type="protein sequence ID" value="CAB4038273.1"/>
    <property type="molecule type" value="Genomic_DNA"/>
</dbReference>
<dbReference type="AlphaFoldDB" id="A0A7D9LSD2"/>
<comment type="caution">
    <text evidence="5">The sequence shown here is derived from an EMBL/GenBank/DDBJ whole genome shotgun (WGS) entry which is preliminary data.</text>
</comment>